<dbReference type="RefSeq" id="WP_378021509.1">
    <property type="nucleotide sequence ID" value="NZ_JBHSKG010000006.1"/>
</dbReference>
<evidence type="ECO:0000259" key="1">
    <source>
        <dbReference type="Pfam" id="PF01872"/>
    </source>
</evidence>
<comment type="caution">
    <text evidence="2">The sequence shown here is derived from an EMBL/GenBank/DDBJ whole genome shotgun (WGS) entry which is preliminary data.</text>
</comment>
<organism evidence="2 3">
    <name type="scientific">Actinomycetospora rhizophila</name>
    <dbReference type="NCBI Taxonomy" id="1416876"/>
    <lineage>
        <taxon>Bacteria</taxon>
        <taxon>Bacillati</taxon>
        <taxon>Actinomycetota</taxon>
        <taxon>Actinomycetes</taxon>
        <taxon>Pseudonocardiales</taxon>
        <taxon>Pseudonocardiaceae</taxon>
        <taxon>Actinomycetospora</taxon>
    </lineage>
</organism>
<feature type="domain" description="Bacterial bifunctional deaminase-reductase C-terminal" evidence="1">
    <location>
        <begin position="8"/>
        <end position="170"/>
    </location>
</feature>
<name>A0ABV9ZE02_9PSEU</name>
<protein>
    <submittedName>
        <fullName evidence="2">Dihydrofolate reductase family protein</fullName>
    </submittedName>
</protein>
<evidence type="ECO:0000313" key="3">
    <source>
        <dbReference type="Proteomes" id="UP001596175"/>
    </source>
</evidence>
<accession>A0ABV9ZE02</accession>
<gene>
    <name evidence="2" type="ORF">ACFPK1_13810</name>
</gene>
<sequence length="204" mass="22159">MAIRLYHSISLDGFVAGPDDGPDAPMGRGGFRLFDWLDRRHDPGPSGEVFAEAMATRAVLAGRRTYELAGRWGGDHHDGVPIVVLTHDVPAEPPPGSVSYATDVREAAARARAAAGDGDVLVHGTGAARALLRAGELDEMELHLVAVLLGRGRRLFDHLPPDHVELELVRRLSTPATEDLHRQVTHLRYRVRRPVDSRVGPATT</sequence>
<dbReference type="Gene3D" id="3.40.430.10">
    <property type="entry name" value="Dihydrofolate Reductase, subunit A"/>
    <property type="match status" value="1"/>
</dbReference>
<dbReference type="Pfam" id="PF01872">
    <property type="entry name" value="RibD_C"/>
    <property type="match status" value="1"/>
</dbReference>
<proteinExistence type="predicted"/>
<dbReference type="Proteomes" id="UP001596175">
    <property type="component" value="Unassembled WGS sequence"/>
</dbReference>
<dbReference type="InterPro" id="IPR024072">
    <property type="entry name" value="DHFR-like_dom_sf"/>
</dbReference>
<evidence type="ECO:0000313" key="2">
    <source>
        <dbReference type="EMBL" id="MFC5139312.1"/>
    </source>
</evidence>
<dbReference type="EMBL" id="JBHSKG010000006">
    <property type="protein sequence ID" value="MFC5139312.1"/>
    <property type="molecule type" value="Genomic_DNA"/>
</dbReference>
<dbReference type="SUPFAM" id="SSF53597">
    <property type="entry name" value="Dihydrofolate reductase-like"/>
    <property type="match status" value="1"/>
</dbReference>
<keyword evidence="3" id="KW-1185">Reference proteome</keyword>
<dbReference type="InterPro" id="IPR002734">
    <property type="entry name" value="RibDG_C"/>
</dbReference>
<reference evidence="3" key="1">
    <citation type="journal article" date="2019" name="Int. J. Syst. Evol. Microbiol.">
        <title>The Global Catalogue of Microorganisms (GCM) 10K type strain sequencing project: providing services to taxonomists for standard genome sequencing and annotation.</title>
        <authorList>
            <consortium name="The Broad Institute Genomics Platform"/>
            <consortium name="The Broad Institute Genome Sequencing Center for Infectious Disease"/>
            <person name="Wu L."/>
            <person name="Ma J."/>
        </authorList>
    </citation>
    <scope>NUCLEOTIDE SEQUENCE [LARGE SCALE GENOMIC DNA]</scope>
    <source>
        <strain evidence="3">XZYJ18</strain>
    </source>
</reference>